<keyword evidence="2" id="KW-1185">Reference proteome</keyword>
<dbReference type="SUPFAM" id="SSF53474">
    <property type="entry name" value="alpha/beta-Hydrolases"/>
    <property type="match status" value="1"/>
</dbReference>
<dbReference type="InterPro" id="IPR029058">
    <property type="entry name" value="AB_hydrolase_fold"/>
</dbReference>
<dbReference type="PANTHER" id="PTHR35560">
    <property type="entry name" value="BLL0132 PROTEIN"/>
    <property type="match status" value="1"/>
</dbReference>
<proteinExistence type="predicted"/>
<dbReference type="PANTHER" id="PTHR35560:SF3">
    <property type="entry name" value="PEPTIDASE S9 PROLYL OLIGOPEPTIDASE CATALYTIC DOMAIN-CONTAINING PROTEIN"/>
    <property type="match status" value="1"/>
</dbReference>
<accession>A0ABV2SUZ4</accession>
<sequence>MNIKTITFIIIMINCLYNYSFAQNNIAQPKQSQEHKNSLIYVCKPCDLSCDKLSFTESGICPHCNMELIKKSDLISEKELILNEINIQSGSGAFLIEGGIGNEDKKIKVFYHKPKNFRTTSRVLIVVPGSGRNADSYRDAWVEESEKYGALILSPMYKEVEYDYGAYHMGNLIYNLNLESSAKYDQNSNKVFLDEELFSFEINSNRNEWIYNDFDRIFDNVVKALGSTQTEYDIFGHSAGGQILHRLAIFQPNSKANKILASNSGSYTLPDFNNELPFGIENTVLTKENIETSFKKNLVLFIGELDNENEQGGLMLRSPSVDKQGTHRLERGKYFFNKSKDIAEELGYEFNWKIIVVQKVGHNHRKMGNAAGEYLYGKDK</sequence>
<evidence type="ECO:0000313" key="2">
    <source>
        <dbReference type="Proteomes" id="UP001549799"/>
    </source>
</evidence>
<dbReference type="EMBL" id="JBEXAE010000004">
    <property type="protein sequence ID" value="MET6990976.1"/>
    <property type="molecule type" value="Genomic_DNA"/>
</dbReference>
<dbReference type="RefSeq" id="WP_354615375.1">
    <property type="nucleotide sequence ID" value="NZ_JBEXAE010000004.1"/>
</dbReference>
<name>A0ABV2SUZ4_9FLAO</name>
<protein>
    <recommendedName>
        <fullName evidence="3">Alpha/beta hydrolase</fullName>
    </recommendedName>
</protein>
<organism evidence="1 2">
    <name type="scientific">Sediminicola arcticus</name>
    <dbReference type="NCBI Taxonomy" id="1574308"/>
    <lineage>
        <taxon>Bacteria</taxon>
        <taxon>Pseudomonadati</taxon>
        <taxon>Bacteroidota</taxon>
        <taxon>Flavobacteriia</taxon>
        <taxon>Flavobacteriales</taxon>
        <taxon>Flavobacteriaceae</taxon>
        <taxon>Sediminicola</taxon>
    </lineage>
</organism>
<evidence type="ECO:0008006" key="3">
    <source>
        <dbReference type="Google" id="ProtNLM"/>
    </source>
</evidence>
<comment type="caution">
    <text evidence="1">The sequence shown here is derived from an EMBL/GenBank/DDBJ whole genome shotgun (WGS) entry which is preliminary data.</text>
</comment>
<gene>
    <name evidence="1" type="ORF">ABXZ36_09990</name>
</gene>
<reference evidence="1 2" key="1">
    <citation type="submission" date="2024-07" db="EMBL/GenBank/DDBJ databases">
        <title>The genome sequence of type strain Sediminicola arcticus GDMCC 1.2805.</title>
        <authorList>
            <person name="Liu Y."/>
        </authorList>
    </citation>
    <scope>NUCLEOTIDE SEQUENCE [LARGE SCALE GENOMIC DNA]</scope>
    <source>
        <strain evidence="1 2">GDMCC 1.2805</strain>
    </source>
</reference>
<evidence type="ECO:0000313" key="1">
    <source>
        <dbReference type="EMBL" id="MET6990976.1"/>
    </source>
</evidence>
<dbReference type="Proteomes" id="UP001549799">
    <property type="component" value="Unassembled WGS sequence"/>
</dbReference>
<dbReference type="Gene3D" id="3.40.50.1820">
    <property type="entry name" value="alpha/beta hydrolase"/>
    <property type="match status" value="1"/>
</dbReference>